<dbReference type="AlphaFoldDB" id="A0A7W7BRE9"/>
<accession>A0A7W7BRE9</accession>
<name>A0A7W7BRE9_9MICO</name>
<dbReference type="EMBL" id="JACHMD010000001">
    <property type="protein sequence ID" value="MBB4667470.1"/>
    <property type="molecule type" value="Genomic_DNA"/>
</dbReference>
<evidence type="ECO:0000313" key="2">
    <source>
        <dbReference type="EMBL" id="MBB4667470.1"/>
    </source>
</evidence>
<protein>
    <submittedName>
        <fullName evidence="2">Uncharacterized protein</fullName>
    </submittedName>
</protein>
<feature type="region of interest" description="Disordered" evidence="1">
    <location>
        <begin position="25"/>
        <end position="48"/>
    </location>
</feature>
<comment type="caution">
    <text evidence="2">The sequence shown here is derived from an EMBL/GenBank/DDBJ whole genome shotgun (WGS) entry which is preliminary data.</text>
</comment>
<gene>
    <name evidence="2" type="ORF">BKA24_002179</name>
</gene>
<keyword evidence="3" id="KW-1185">Reference proteome</keyword>
<sequence>MVAARGNPFSLLHVNGCFERKWATQSDDALSDTPTGMIGQSFQSRSSP</sequence>
<proteinExistence type="predicted"/>
<reference evidence="2 3" key="1">
    <citation type="submission" date="2020-08" db="EMBL/GenBank/DDBJ databases">
        <title>Sequencing the genomes of 1000 actinobacteria strains.</title>
        <authorList>
            <person name="Klenk H.-P."/>
        </authorList>
    </citation>
    <scope>NUCLEOTIDE SEQUENCE [LARGE SCALE GENOMIC DNA]</scope>
    <source>
        <strain evidence="2 3">DSM 24947</strain>
    </source>
</reference>
<evidence type="ECO:0000313" key="3">
    <source>
        <dbReference type="Proteomes" id="UP000573729"/>
    </source>
</evidence>
<organism evidence="2 3">
    <name type="scientific">Microbacterium marinum</name>
    <dbReference type="NCBI Taxonomy" id="421115"/>
    <lineage>
        <taxon>Bacteria</taxon>
        <taxon>Bacillati</taxon>
        <taxon>Actinomycetota</taxon>
        <taxon>Actinomycetes</taxon>
        <taxon>Micrococcales</taxon>
        <taxon>Microbacteriaceae</taxon>
        <taxon>Microbacterium</taxon>
    </lineage>
</organism>
<dbReference type="Proteomes" id="UP000573729">
    <property type="component" value="Unassembled WGS sequence"/>
</dbReference>
<evidence type="ECO:0000256" key="1">
    <source>
        <dbReference type="SAM" id="MobiDB-lite"/>
    </source>
</evidence>